<dbReference type="OrthoDB" id="354826at2759"/>
<dbReference type="FunFam" id="1.10.510.10:FF:000024">
    <property type="entry name" value="Probable serine/threonine-protein kinase cot-1"/>
    <property type="match status" value="1"/>
</dbReference>
<dbReference type="PROSITE" id="PS51285">
    <property type="entry name" value="AGC_KINASE_CTER"/>
    <property type="match status" value="1"/>
</dbReference>
<evidence type="ECO:0000256" key="10">
    <source>
        <dbReference type="SAM" id="MobiDB-lite"/>
    </source>
</evidence>
<dbReference type="SMART" id="SM00220">
    <property type="entry name" value="S_TKc"/>
    <property type="match status" value="1"/>
</dbReference>
<comment type="catalytic activity">
    <reaction evidence="8">
        <text>L-threonyl-[protein] + ATP = O-phospho-L-threonyl-[protein] + ADP + H(+)</text>
        <dbReference type="Rhea" id="RHEA:46608"/>
        <dbReference type="Rhea" id="RHEA-COMP:11060"/>
        <dbReference type="Rhea" id="RHEA-COMP:11605"/>
        <dbReference type="ChEBI" id="CHEBI:15378"/>
        <dbReference type="ChEBI" id="CHEBI:30013"/>
        <dbReference type="ChEBI" id="CHEBI:30616"/>
        <dbReference type="ChEBI" id="CHEBI:61977"/>
        <dbReference type="ChEBI" id="CHEBI:456216"/>
        <dbReference type="EC" id="2.7.11.1"/>
    </reaction>
</comment>
<sequence length="468" mass="53441">MGAVCCRPQVPIDFDGEVNLFHFILLRCVGKGAFGKVLLITAPPFASITNPFTAISKVRVVQHKQTRDLYALKYINKAKCVKMKAVPNVIQERRLLEEVDHPFIVNLRYAFQDDENCFFVLDLMLGGDLRFHLERLGSMPEETVRFYVAQLSSALAFLHELGIMHRDIKPDNILLDEKGNAHLTDFNIAVHFGERKLTGVAGSMAYMAPEILLKRGYTYCIDWWSLGVCAYELIFGRRPFRGRSNSDLTYSISRDPLKWPDDADKKCSRNGIQVIKGLLDRDTAKRFGCKPHGEGFQELRRHPWFKPIDWDTLESKEQTPPFVPDAKKANFDASHELEELLLEDNPLKAKARKANQDNLSAEMRQMEEQFTSYDFRKMQRRSYYPHNQHLVSTATATSSGLASSRPGTPANDLRVENNGLRIEGNDIRVENGLYSGNNLDLNGGDDTISMRERDTIRVDKLQMEKEYS</sequence>
<dbReference type="GO" id="GO:0004703">
    <property type="term" value="F:G protein-coupled receptor kinase activity"/>
    <property type="evidence" value="ECO:0007669"/>
    <property type="project" value="TreeGrafter"/>
</dbReference>
<dbReference type="InterPro" id="IPR000961">
    <property type="entry name" value="AGC-kinase_C"/>
</dbReference>
<organism evidence="13 14">
    <name type="scientific">Gymnopilus dilepis</name>
    <dbReference type="NCBI Taxonomy" id="231916"/>
    <lineage>
        <taxon>Eukaryota</taxon>
        <taxon>Fungi</taxon>
        <taxon>Dikarya</taxon>
        <taxon>Basidiomycota</taxon>
        <taxon>Agaricomycotina</taxon>
        <taxon>Agaricomycetes</taxon>
        <taxon>Agaricomycetidae</taxon>
        <taxon>Agaricales</taxon>
        <taxon>Agaricineae</taxon>
        <taxon>Hymenogastraceae</taxon>
        <taxon>Gymnopilus</taxon>
    </lineage>
</organism>
<keyword evidence="6" id="KW-0418">Kinase</keyword>
<dbReference type="PANTHER" id="PTHR24355:SF30">
    <property type="entry name" value="SERINE_THREONINE-PROTEIN KINASE 32B ISOFORM X1"/>
    <property type="match status" value="1"/>
</dbReference>
<name>A0A409VGX1_9AGAR</name>
<protein>
    <recommendedName>
        <fullName evidence="1">non-specific serine/threonine protein kinase</fullName>
        <ecNumber evidence="1">2.7.11.1</ecNumber>
    </recommendedName>
</protein>
<accession>A0A409VGX1</accession>
<feature type="domain" description="AGC-kinase C-terminal" evidence="12">
    <location>
        <begin position="306"/>
        <end position="385"/>
    </location>
</feature>
<feature type="region of interest" description="Disordered" evidence="10">
    <location>
        <begin position="394"/>
        <end position="414"/>
    </location>
</feature>
<dbReference type="FunFam" id="3.30.200.20:FF:000354">
    <property type="entry name" value="AGC/YANK protein kinase"/>
    <property type="match status" value="1"/>
</dbReference>
<keyword evidence="2" id="KW-0723">Serine/threonine-protein kinase</keyword>
<evidence type="ECO:0000256" key="8">
    <source>
        <dbReference type="ARBA" id="ARBA00047899"/>
    </source>
</evidence>
<keyword evidence="14" id="KW-1185">Reference proteome</keyword>
<keyword evidence="5" id="KW-0547">Nucleotide-binding</keyword>
<reference evidence="13 14" key="1">
    <citation type="journal article" date="2018" name="Evol. Lett.">
        <title>Horizontal gene cluster transfer increased hallucinogenic mushroom diversity.</title>
        <authorList>
            <person name="Reynolds H.T."/>
            <person name="Vijayakumar V."/>
            <person name="Gluck-Thaler E."/>
            <person name="Korotkin H.B."/>
            <person name="Matheny P.B."/>
            <person name="Slot J.C."/>
        </authorList>
    </citation>
    <scope>NUCLEOTIDE SEQUENCE [LARGE SCALE GENOMIC DNA]</scope>
    <source>
        <strain evidence="13 14">SRW20</strain>
    </source>
</reference>
<dbReference type="Gene3D" id="3.30.200.20">
    <property type="entry name" value="Phosphorylase Kinase, domain 1"/>
    <property type="match status" value="1"/>
</dbReference>
<evidence type="ECO:0000256" key="7">
    <source>
        <dbReference type="ARBA" id="ARBA00022840"/>
    </source>
</evidence>
<dbReference type="InterPro" id="IPR000719">
    <property type="entry name" value="Prot_kinase_dom"/>
</dbReference>
<dbReference type="EMBL" id="NHYE01005652">
    <property type="protein sequence ID" value="PPQ65491.1"/>
    <property type="molecule type" value="Genomic_DNA"/>
</dbReference>
<dbReference type="SUPFAM" id="SSF56112">
    <property type="entry name" value="Protein kinase-like (PK-like)"/>
    <property type="match status" value="1"/>
</dbReference>
<dbReference type="STRING" id="231916.A0A409VGX1"/>
<dbReference type="Proteomes" id="UP000284706">
    <property type="component" value="Unassembled WGS sequence"/>
</dbReference>
<feature type="compositionally biased region" description="Low complexity" evidence="10">
    <location>
        <begin position="394"/>
        <end position="404"/>
    </location>
</feature>
<evidence type="ECO:0000259" key="11">
    <source>
        <dbReference type="PROSITE" id="PS50011"/>
    </source>
</evidence>
<feature type="domain" description="Protein kinase" evidence="11">
    <location>
        <begin position="23"/>
        <end position="305"/>
    </location>
</feature>
<dbReference type="AlphaFoldDB" id="A0A409VGX1"/>
<evidence type="ECO:0000256" key="5">
    <source>
        <dbReference type="ARBA" id="ARBA00022741"/>
    </source>
</evidence>
<evidence type="ECO:0000256" key="2">
    <source>
        <dbReference type="ARBA" id="ARBA00022527"/>
    </source>
</evidence>
<evidence type="ECO:0000313" key="13">
    <source>
        <dbReference type="EMBL" id="PPQ65491.1"/>
    </source>
</evidence>
<dbReference type="PANTHER" id="PTHR24355">
    <property type="entry name" value="G PROTEIN-COUPLED RECEPTOR KINASE/RIBOSOMAL PROTEIN S6 KINASE"/>
    <property type="match status" value="1"/>
</dbReference>
<evidence type="ECO:0000256" key="6">
    <source>
        <dbReference type="ARBA" id="ARBA00022777"/>
    </source>
</evidence>
<proteinExistence type="predicted"/>
<dbReference type="EC" id="2.7.11.1" evidence="1"/>
<dbReference type="GO" id="GO:0009966">
    <property type="term" value="P:regulation of signal transduction"/>
    <property type="evidence" value="ECO:0007669"/>
    <property type="project" value="TreeGrafter"/>
</dbReference>
<evidence type="ECO:0000256" key="4">
    <source>
        <dbReference type="ARBA" id="ARBA00022679"/>
    </source>
</evidence>
<keyword evidence="3" id="KW-0597">Phosphoprotein</keyword>
<dbReference type="PROSITE" id="PS00108">
    <property type="entry name" value="PROTEIN_KINASE_ST"/>
    <property type="match status" value="1"/>
</dbReference>
<dbReference type="Gene3D" id="1.10.510.10">
    <property type="entry name" value="Transferase(Phosphotransferase) domain 1"/>
    <property type="match status" value="1"/>
</dbReference>
<dbReference type="Pfam" id="PF00069">
    <property type="entry name" value="Pkinase"/>
    <property type="match status" value="1"/>
</dbReference>
<keyword evidence="4" id="KW-0808">Transferase</keyword>
<dbReference type="InParanoid" id="A0A409VGX1"/>
<gene>
    <name evidence="13" type="ORF">CVT26_000131</name>
</gene>
<evidence type="ECO:0000256" key="3">
    <source>
        <dbReference type="ARBA" id="ARBA00022553"/>
    </source>
</evidence>
<dbReference type="GO" id="GO:0001664">
    <property type="term" value="F:G protein-coupled receptor binding"/>
    <property type="evidence" value="ECO:0007669"/>
    <property type="project" value="TreeGrafter"/>
</dbReference>
<dbReference type="InterPro" id="IPR008271">
    <property type="entry name" value="Ser/Thr_kinase_AS"/>
</dbReference>
<comment type="caution">
    <text evidence="13">The sequence shown here is derived from an EMBL/GenBank/DDBJ whole genome shotgun (WGS) entry which is preliminary data.</text>
</comment>
<dbReference type="PROSITE" id="PS50011">
    <property type="entry name" value="PROTEIN_KINASE_DOM"/>
    <property type="match status" value="1"/>
</dbReference>
<dbReference type="GO" id="GO:0007186">
    <property type="term" value="P:G protein-coupled receptor signaling pathway"/>
    <property type="evidence" value="ECO:0007669"/>
    <property type="project" value="TreeGrafter"/>
</dbReference>
<evidence type="ECO:0000313" key="14">
    <source>
        <dbReference type="Proteomes" id="UP000284706"/>
    </source>
</evidence>
<evidence type="ECO:0000256" key="1">
    <source>
        <dbReference type="ARBA" id="ARBA00012513"/>
    </source>
</evidence>
<keyword evidence="7" id="KW-0067">ATP-binding</keyword>
<dbReference type="GO" id="GO:0005524">
    <property type="term" value="F:ATP binding"/>
    <property type="evidence" value="ECO:0007669"/>
    <property type="project" value="UniProtKB-KW"/>
</dbReference>
<evidence type="ECO:0000259" key="12">
    <source>
        <dbReference type="PROSITE" id="PS51285"/>
    </source>
</evidence>
<comment type="catalytic activity">
    <reaction evidence="9">
        <text>L-seryl-[protein] + ATP = O-phospho-L-seryl-[protein] + ADP + H(+)</text>
        <dbReference type="Rhea" id="RHEA:17989"/>
        <dbReference type="Rhea" id="RHEA-COMP:9863"/>
        <dbReference type="Rhea" id="RHEA-COMP:11604"/>
        <dbReference type="ChEBI" id="CHEBI:15378"/>
        <dbReference type="ChEBI" id="CHEBI:29999"/>
        <dbReference type="ChEBI" id="CHEBI:30616"/>
        <dbReference type="ChEBI" id="CHEBI:83421"/>
        <dbReference type="ChEBI" id="CHEBI:456216"/>
        <dbReference type="EC" id="2.7.11.1"/>
    </reaction>
</comment>
<dbReference type="GO" id="GO:0007010">
    <property type="term" value="P:cytoskeleton organization"/>
    <property type="evidence" value="ECO:0007669"/>
    <property type="project" value="UniProtKB-ARBA"/>
</dbReference>
<dbReference type="InterPro" id="IPR011009">
    <property type="entry name" value="Kinase-like_dom_sf"/>
</dbReference>
<evidence type="ECO:0000256" key="9">
    <source>
        <dbReference type="ARBA" id="ARBA00048679"/>
    </source>
</evidence>